<dbReference type="Gene3D" id="1.10.357.10">
    <property type="entry name" value="Tetracycline Repressor, domain 2"/>
    <property type="match status" value="1"/>
</dbReference>
<dbReference type="InterPro" id="IPR036271">
    <property type="entry name" value="Tet_transcr_reg_TetR-rel_C_sf"/>
</dbReference>
<dbReference type="PROSITE" id="PS50977">
    <property type="entry name" value="HTH_TETR_2"/>
    <property type="match status" value="1"/>
</dbReference>
<protein>
    <submittedName>
        <fullName evidence="6">Transcriptional regulator, AcrR family</fullName>
    </submittedName>
</protein>
<evidence type="ECO:0000313" key="6">
    <source>
        <dbReference type="EMBL" id="CAA9562657.1"/>
    </source>
</evidence>
<evidence type="ECO:0000256" key="2">
    <source>
        <dbReference type="ARBA" id="ARBA00023125"/>
    </source>
</evidence>
<proteinExistence type="predicted"/>
<accession>A0A6J4UXE3</accession>
<dbReference type="InterPro" id="IPR009057">
    <property type="entry name" value="Homeodomain-like_sf"/>
</dbReference>
<dbReference type="Pfam" id="PF00440">
    <property type="entry name" value="TetR_N"/>
    <property type="match status" value="1"/>
</dbReference>
<dbReference type="AlphaFoldDB" id="A0A6J4UXE3"/>
<sequence length="200" mass="21825">MGRDAEETRRRLLRAATEEFAERGLAGARVDRIAAAAGASKPLLYTYFGNKDDLFDAVYNRVIADFVLETPLDPYDLPGYAAQLFDRSVTHPELIRLTFWDRLERGGQGARQPVVLETNRNKVAAIQRAQDAGGIADRFPAGELLLLITTLAATWAFAQLGPDGPGTGDVETPRATLVRAIRLLIEQDVSADPGRAAPNH</sequence>
<dbReference type="InterPro" id="IPR041467">
    <property type="entry name" value="Sco4008_C"/>
</dbReference>
<dbReference type="SUPFAM" id="SSF46689">
    <property type="entry name" value="Homeodomain-like"/>
    <property type="match status" value="1"/>
</dbReference>
<organism evidence="6">
    <name type="scientific">uncultured Thermomicrobiales bacterium</name>
    <dbReference type="NCBI Taxonomy" id="1645740"/>
    <lineage>
        <taxon>Bacteria</taxon>
        <taxon>Pseudomonadati</taxon>
        <taxon>Thermomicrobiota</taxon>
        <taxon>Thermomicrobia</taxon>
        <taxon>Thermomicrobiales</taxon>
        <taxon>environmental samples</taxon>
    </lineage>
</organism>
<keyword evidence="1" id="KW-0805">Transcription regulation</keyword>
<dbReference type="PANTHER" id="PTHR30328:SF54">
    <property type="entry name" value="HTH-TYPE TRANSCRIPTIONAL REPRESSOR SCO4008"/>
    <property type="match status" value="1"/>
</dbReference>
<keyword evidence="2 4" id="KW-0238">DNA-binding</keyword>
<evidence type="ECO:0000256" key="3">
    <source>
        <dbReference type="ARBA" id="ARBA00023163"/>
    </source>
</evidence>
<evidence type="ECO:0000256" key="1">
    <source>
        <dbReference type="ARBA" id="ARBA00023015"/>
    </source>
</evidence>
<keyword evidence="3" id="KW-0804">Transcription</keyword>
<dbReference type="InterPro" id="IPR001647">
    <property type="entry name" value="HTH_TetR"/>
</dbReference>
<dbReference type="PRINTS" id="PR00455">
    <property type="entry name" value="HTHTETR"/>
</dbReference>
<reference evidence="6" key="1">
    <citation type="submission" date="2020-02" db="EMBL/GenBank/DDBJ databases">
        <authorList>
            <person name="Meier V. D."/>
        </authorList>
    </citation>
    <scope>NUCLEOTIDE SEQUENCE</scope>
    <source>
        <strain evidence="6">AVDCRST_MAG87</strain>
    </source>
</reference>
<name>A0A6J4UXE3_9BACT</name>
<dbReference type="SUPFAM" id="SSF48498">
    <property type="entry name" value="Tetracyclin repressor-like, C-terminal domain"/>
    <property type="match status" value="1"/>
</dbReference>
<dbReference type="FunFam" id="1.10.10.60:FF:000141">
    <property type="entry name" value="TetR family transcriptional regulator"/>
    <property type="match status" value="1"/>
</dbReference>
<gene>
    <name evidence="6" type="ORF">AVDCRST_MAG87-1701</name>
</gene>
<evidence type="ECO:0000259" key="5">
    <source>
        <dbReference type="PROSITE" id="PS50977"/>
    </source>
</evidence>
<evidence type="ECO:0000256" key="4">
    <source>
        <dbReference type="PROSITE-ProRule" id="PRU00335"/>
    </source>
</evidence>
<feature type="DNA-binding region" description="H-T-H motif" evidence="4">
    <location>
        <begin position="29"/>
        <end position="48"/>
    </location>
</feature>
<feature type="domain" description="HTH tetR-type" evidence="5">
    <location>
        <begin position="6"/>
        <end position="66"/>
    </location>
</feature>
<dbReference type="Pfam" id="PF17926">
    <property type="entry name" value="TetR_C_21"/>
    <property type="match status" value="1"/>
</dbReference>
<dbReference type="EMBL" id="CADCWJ010000383">
    <property type="protein sequence ID" value="CAA9562657.1"/>
    <property type="molecule type" value="Genomic_DNA"/>
</dbReference>
<dbReference type="InterPro" id="IPR050109">
    <property type="entry name" value="HTH-type_TetR-like_transc_reg"/>
</dbReference>
<dbReference type="PANTHER" id="PTHR30328">
    <property type="entry name" value="TRANSCRIPTIONAL REPRESSOR"/>
    <property type="match status" value="1"/>
</dbReference>
<dbReference type="GO" id="GO:0003677">
    <property type="term" value="F:DNA binding"/>
    <property type="evidence" value="ECO:0007669"/>
    <property type="project" value="UniProtKB-UniRule"/>
</dbReference>